<accession>A0A7K3LYV6</accession>
<feature type="transmembrane region" description="Helical" evidence="1">
    <location>
        <begin position="87"/>
        <end position="105"/>
    </location>
</feature>
<dbReference type="RefSeq" id="WP_162448803.1">
    <property type="nucleotide sequence ID" value="NZ_WLZY01000001.1"/>
</dbReference>
<keyword evidence="1" id="KW-0472">Membrane</keyword>
<organism evidence="2 3">
    <name type="scientific">Phytoactinopolyspora mesophila</name>
    <dbReference type="NCBI Taxonomy" id="2650750"/>
    <lineage>
        <taxon>Bacteria</taxon>
        <taxon>Bacillati</taxon>
        <taxon>Actinomycetota</taxon>
        <taxon>Actinomycetes</taxon>
        <taxon>Jiangellales</taxon>
        <taxon>Jiangellaceae</taxon>
        <taxon>Phytoactinopolyspora</taxon>
    </lineage>
</organism>
<evidence type="ECO:0000313" key="2">
    <source>
        <dbReference type="EMBL" id="NDL56180.1"/>
    </source>
</evidence>
<evidence type="ECO:0000256" key="1">
    <source>
        <dbReference type="SAM" id="Phobius"/>
    </source>
</evidence>
<feature type="transmembrane region" description="Helical" evidence="1">
    <location>
        <begin position="6"/>
        <end position="25"/>
    </location>
</feature>
<name>A0A7K3LYV6_9ACTN</name>
<keyword evidence="3" id="KW-1185">Reference proteome</keyword>
<dbReference type="Proteomes" id="UP000460435">
    <property type="component" value="Unassembled WGS sequence"/>
</dbReference>
<evidence type="ECO:0000313" key="3">
    <source>
        <dbReference type="Proteomes" id="UP000460435"/>
    </source>
</evidence>
<evidence type="ECO:0008006" key="4">
    <source>
        <dbReference type="Google" id="ProtNLM"/>
    </source>
</evidence>
<feature type="transmembrane region" description="Helical" evidence="1">
    <location>
        <begin position="63"/>
        <end position="80"/>
    </location>
</feature>
<sequence length="107" mass="11184">MNVWLVIVVIGLGSYVFRISMVLLIDHFDLPEWLTRASGFVAPAAFAALAAGSVAAHVGDVDLLRAVPVLGAVTAAVVAVRLTRKSYVAVLAGMPVLWILTALVATS</sequence>
<dbReference type="Pfam" id="PF05437">
    <property type="entry name" value="AzlD"/>
    <property type="match status" value="1"/>
</dbReference>
<proteinExistence type="predicted"/>
<gene>
    <name evidence="2" type="ORF">F7O44_03725</name>
</gene>
<keyword evidence="1" id="KW-0812">Transmembrane</keyword>
<feature type="transmembrane region" description="Helical" evidence="1">
    <location>
        <begin position="37"/>
        <end position="57"/>
    </location>
</feature>
<protein>
    <recommendedName>
        <fullName evidence="4">AzlD domain-containing protein</fullName>
    </recommendedName>
</protein>
<dbReference type="AlphaFoldDB" id="A0A7K3LYV6"/>
<keyword evidence="1" id="KW-1133">Transmembrane helix</keyword>
<dbReference type="EMBL" id="WLZY01000001">
    <property type="protein sequence ID" value="NDL56180.1"/>
    <property type="molecule type" value="Genomic_DNA"/>
</dbReference>
<reference evidence="2 3" key="1">
    <citation type="submission" date="2019-11" db="EMBL/GenBank/DDBJ databases">
        <authorList>
            <person name="Li X.-J."/>
            <person name="Feng X.-M."/>
        </authorList>
    </citation>
    <scope>NUCLEOTIDE SEQUENCE [LARGE SCALE GENOMIC DNA]</scope>
    <source>
        <strain evidence="2 3">XMNu-373</strain>
    </source>
</reference>
<dbReference type="InterPro" id="IPR008407">
    <property type="entry name" value="Brnchd-chn_aa_trnsp_AzlD"/>
</dbReference>
<comment type="caution">
    <text evidence="2">The sequence shown here is derived from an EMBL/GenBank/DDBJ whole genome shotgun (WGS) entry which is preliminary data.</text>
</comment>